<evidence type="ECO:0000313" key="2">
    <source>
        <dbReference type="EMBL" id="KAK4246746.1"/>
    </source>
</evidence>
<evidence type="ECO:0000313" key="3">
    <source>
        <dbReference type="Proteomes" id="UP001303647"/>
    </source>
</evidence>
<comment type="caution">
    <text evidence="2">The sequence shown here is derived from an EMBL/GenBank/DDBJ whole genome shotgun (WGS) entry which is preliminary data.</text>
</comment>
<keyword evidence="1" id="KW-0472">Membrane</keyword>
<evidence type="ECO:0000256" key="1">
    <source>
        <dbReference type="SAM" id="Phobius"/>
    </source>
</evidence>
<accession>A0AAN7CRW7</accession>
<gene>
    <name evidence="2" type="ORF">C7999DRAFT_32894</name>
</gene>
<reference evidence="2" key="1">
    <citation type="journal article" date="2023" name="Mol. Phylogenet. Evol.">
        <title>Genome-scale phylogeny and comparative genomics of the fungal order Sordariales.</title>
        <authorList>
            <person name="Hensen N."/>
            <person name="Bonometti L."/>
            <person name="Westerberg I."/>
            <person name="Brannstrom I.O."/>
            <person name="Guillou S."/>
            <person name="Cros-Aarteil S."/>
            <person name="Calhoun S."/>
            <person name="Haridas S."/>
            <person name="Kuo A."/>
            <person name="Mondo S."/>
            <person name="Pangilinan J."/>
            <person name="Riley R."/>
            <person name="LaButti K."/>
            <person name="Andreopoulos B."/>
            <person name="Lipzen A."/>
            <person name="Chen C."/>
            <person name="Yan M."/>
            <person name="Daum C."/>
            <person name="Ng V."/>
            <person name="Clum A."/>
            <person name="Steindorff A."/>
            <person name="Ohm R.A."/>
            <person name="Martin F."/>
            <person name="Silar P."/>
            <person name="Natvig D.O."/>
            <person name="Lalanne C."/>
            <person name="Gautier V."/>
            <person name="Ament-Velasquez S.L."/>
            <person name="Kruys A."/>
            <person name="Hutchinson M.I."/>
            <person name="Powell A.J."/>
            <person name="Barry K."/>
            <person name="Miller A.N."/>
            <person name="Grigoriev I.V."/>
            <person name="Debuchy R."/>
            <person name="Gladieux P."/>
            <person name="Hiltunen Thoren M."/>
            <person name="Johannesson H."/>
        </authorList>
    </citation>
    <scope>NUCLEOTIDE SEQUENCE</scope>
    <source>
        <strain evidence="2">CBS 359.72</strain>
    </source>
</reference>
<keyword evidence="1" id="KW-1133">Transmembrane helix</keyword>
<keyword evidence="1" id="KW-0812">Transmembrane</keyword>
<dbReference type="EMBL" id="MU857668">
    <property type="protein sequence ID" value="KAK4246746.1"/>
    <property type="molecule type" value="Genomic_DNA"/>
</dbReference>
<organism evidence="2 3">
    <name type="scientific">Corynascus novoguineensis</name>
    <dbReference type="NCBI Taxonomy" id="1126955"/>
    <lineage>
        <taxon>Eukaryota</taxon>
        <taxon>Fungi</taxon>
        <taxon>Dikarya</taxon>
        <taxon>Ascomycota</taxon>
        <taxon>Pezizomycotina</taxon>
        <taxon>Sordariomycetes</taxon>
        <taxon>Sordariomycetidae</taxon>
        <taxon>Sordariales</taxon>
        <taxon>Chaetomiaceae</taxon>
        <taxon>Corynascus</taxon>
    </lineage>
</organism>
<protein>
    <submittedName>
        <fullName evidence="2">Uncharacterized protein</fullName>
    </submittedName>
</protein>
<keyword evidence="3" id="KW-1185">Reference proteome</keyword>
<name>A0AAN7CRW7_9PEZI</name>
<sequence length="62" mass="6590">MGNAAEAHDISMPGIPTYVYVVSGLLVGVLLGTQLLSVWLTGLQKPTVVRAAWDPATGRLRK</sequence>
<feature type="transmembrane region" description="Helical" evidence="1">
    <location>
        <begin position="18"/>
        <end position="40"/>
    </location>
</feature>
<reference evidence="2" key="2">
    <citation type="submission" date="2023-05" db="EMBL/GenBank/DDBJ databases">
        <authorList>
            <consortium name="Lawrence Berkeley National Laboratory"/>
            <person name="Steindorff A."/>
            <person name="Hensen N."/>
            <person name="Bonometti L."/>
            <person name="Westerberg I."/>
            <person name="Brannstrom I.O."/>
            <person name="Guillou S."/>
            <person name="Cros-Aarteil S."/>
            <person name="Calhoun S."/>
            <person name="Haridas S."/>
            <person name="Kuo A."/>
            <person name="Mondo S."/>
            <person name="Pangilinan J."/>
            <person name="Riley R."/>
            <person name="Labutti K."/>
            <person name="Andreopoulos B."/>
            <person name="Lipzen A."/>
            <person name="Chen C."/>
            <person name="Yanf M."/>
            <person name="Daum C."/>
            <person name="Ng V."/>
            <person name="Clum A."/>
            <person name="Ohm R."/>
            <person name="Martin F."/>
            <person name="Silar P."/>
            <person name="Natvig D."/>
            <person name="Lalanne C."/>
            <person name="Gautier V."/>
            <person name="Ament-Velasquez S.L."/>
            <person name="Kruys A."/>
            <person name="Hutchinson M.I."/>
            <person name="Powell A.J."/>
            <person name="Barry K."/>
            <person name="Miller A.N."/>
            <person name="Grigoriev I.V."/>
            <person name="Debuchy R."/>
            <person name="Gladieux P."/>
            <person name="Thoren M.H."/>
            <person name="Johannesson H."/>
        </authorList>
    </citation>
    <scope>NUCLEOTIDE SEQUENCE</scope>
    <source>
        <strain evidence="2">CBS 359.72</strain>
    </source>
</reference>
<dbReference type="AlphaFoldDB" id="A0AAN7CRW7"/>
<proteinExistence type="predicted"/>
<dbReference type="Proteomes" id="UP001303647">
    <property type="component" value="Unassembled WGS sequence"/>
</dbReference>